<evidence type="ECO:0000313" key="1">
    <source>
        <dbReference type="EMBL" id="KAJ4703202.1"/>
    </source>
</evidence>
<sequence>MPAQFTRETPRRLICSILLTPLLVVGIIILLVWLALHPHPPKFHIQEFSSPGLGQPNGLAITNITFNVTVRNPNRRVWIHYESIDGLLCYKDQDVAGPMPVQSSFNQEPKNTTTLLQTLSGTTTVSTATNQSWTEFMNDRAQGTVIFNLQLTSVIKYRRTIWDLRHHRIRATCVVGVSSNGLILPSYQYKKCN</sequence>
<evidence type="ECO:0000313" key="2">
    <source>
        <dbReference type="Proteomes" id="UP001164539"/>
    </source>
</evidence>
<accession>A0ACC1WW35</accession>
<reference evidence="1 2" key="1">
    <citation type="journal article" date="2023" name="Science">
        <title>Complex scaffold remodeling in plant triterpene biosynthesis.</title>
        <authorList>
            <person name="De La Pena R."/>
            <person name="Hodgson H."/>
            <person name="Liu J.C."/>
            <person name="Stephenson M.J."/>
            <person name="Martin A.C."/>
            <person name="Owen C."/>
            <person name="Harkess A."/>
            <person name="Leebens-Mack J."/>
            <person name="Jimenez L.E."/>
            <person name="Osbourn A."/>
            <person name="Sattely E.S."/>
        </authorList>
    </citation>
    <scope>NUCLEOTIDE SEQUENCE [LARGE SCALE GENOMIC DNA]</scope>
    <source>
        <strain evidence="2">cv. JPN11</strain>
        <tissue evidence="1">Leaf</tissue>
    </source>
</reference>
<proteinExistence type="predicted"/>
<dbReference type="Proteomes" id="UP001164539">
    <property type="component" value="Chromosome 13"/>
</dbReference>
<comment type="caution">
    <text evidence="1">The sequence shown here is derived from an EMBL/GenBank/DDBJ whole genome shotgun (WGS) entry which is preliminary data.</text>
</comment>
<name>A0ACC1WW35_MELAZ</name>
<gene>
    <name evidence="1" type="ORF">OWV82_023133</name>
</gene>
<protein>
    <submittedName>
        <fullName evidence="1">Late embryogenesis abundant (LEA) hydroxyproline-rich glycoprotein family</fullName>
    </submittedName>
</protein>
<dbReference type="EMBL" id="CM051406">
    <property type="protein sequence ID" value="KAJ4703202.1"/>
    <property type="molecule type" value="Genomic_DNA"/>
</dbReference>
<organism evidence="1 2">
    <name type="scientific">Melia azedarach</name>
    <name type="common">Chinaberry tree</name>
    <dbReference type="NCBI Taxonomy" id="155640"/>
    <lineage>
        <taxon>Eukaryota</taxon>
        <taxon>Viridiplantae</taxon>
        <taxon>Streptophyta</taxon>
        <taxon>Embryophyta</taxon>
        <taxon>Tracheophyta</taxon>
        <taxon>Spermatophyta</taxon>
        <taxon>Magnoliopsida</taxon>
        <taxon>eudicotyledons</taxon>
        <taxon>Gunneridae</taxon>
        <taxon>Pentapetalae</taxon>
        <taxon>rosids</taxon>
        <taxon>malvids</taxon>
        <taxon>Sapindales</taxon>
        <taxon>Meliaceae</taxon>
        <taxon>Melia</taxon>
    </lineage>
</organism>
<keyword evidence="2" id="KW-1185">Reference proteome</keyword>